<dbReference type="SMART" id="SM00091">
    <property type="entry name" value="PAS"/>
    <property type="match status" value="1"/>
</dbReference>
<dbReference type="SUPFAM" id="SSF141868">
    <property type="entry name" value="EAL domain-like"/>
    <property type="match status" value="1"/>
</dbReference>
<dbReference type="SMART" id="SM00052">
    <property type="entry name" value="EAL"/>
    <property type="match status" value="1"/>
</dbReference>
<dbReference type="CDD" id="cd01949">
    <property type="entry name" value="GGDEF"/>
    <property type="match status" value="1"/>
</dbReference>
<dbReference type="Proteomes" id="UP001165541">
    <property type="component" value="Unassembled WGS sequence"/>
</dbReference>
<evidence type="ECO:0000256" key="2">
    <source>
        <dbReference type="ARBA" id="ARBA00022692"/>
    </source>
</evidence>
<dbReference type="InterPro" id="IPR029016">
    <property type="entry name" value="GAF-like_dom_sf"/>
</dbReference>
<dbReference type="InterPro" id="IPR029787">
    <property type="entry name" value="Nucleotide_cyclase"/>
</dbReference>
<dbReference type="SMART" id="SM00267">
    <property type="entry name" value="GGDEF"/>
    <property type="match status" value="1"/>
</dbReference>
<dbReference type="EMBL" id="JAMKFE010000011">
    <property type="protein sequence ID" value="MCM5681292.1"/>
    <property type="molecule type" value="Genomic_DNA"/>
</dbReference>
<dbReference type="NCBIfam" id="TIGR00254">
    <property type="entry name" value="GGDEF"/>
    <property type="match status" value="1"/>
</dbReference>
<dbReference type="RefSeq" id="WP_251779779.1">
    <property type="nucleotide sequence ID" value="NZ_JAMKFE010000011.1"/>
</dbReference>
<feature type="transmembrane region" description="Helical" evidence="5">
    <location>
        <begin position="368"/>
        <end position="392"/>
    </location>
</feature>
<dbReference type="Gene3D" id="3.30.70.270">
    <property type="match status" value="1"/>
</dbReference>
<dbReference type="InterPro" id="IPR000014">
    <property type="entry name" value="PAS"/>
</dbReference>
<dbReference type="Gene3D" id="3.20.20.450">
    <property type="entry name" value="EAL domain"/>
    <property type="match status" value="1"/>
</dbReference>
<dbReference type="SUPFAM" id="SSF55785">
    <property type="entry name" value="PYP-like sensor domain (PAS domain)"/>
    <property type="match status" value="1"/>
</dbReference>
<evidence type="ECO:0000256" key="3">
    <source>
        <dbReference type="ARBA" id="ARBA00022989"/>
    </source>
</evidence>
<feature type="domain" description="EAL" evidence="8">
    <location>
        <begin position="878"/>
        <end position="1131"/>
    </location>
</feature>
<dbReference type="InterPro" id="IPR035965">
    <property type="entry name" value="PAS-like_dom_sf"/>
</dbReference>
<feature type="domain" description="PAC" evidence="6">
    <location>
        <begin position="487"/>
        <end position="537"/>
    </location>
</feature>
<accession>A0ABT0YRB1</accession>
<dbReference type="PROSITE" id="PS50839">
    <property type="entry name" value="CHASE"/>
    <property type="match status" value="1"/>
</dbReference>
<organism evidence="10 11">
    <name type="scientific">Caldimonas mangrovi</name>
    <dbReference type="NCBI Taxonomy" id="2944811"/>
    <lineage>
        <taxon>Bacteria</taxon>
        <taxon>Pseudomonadati</taxon>
        <taxon>Pseudomonadota</taxon>
        <taxon>Betaproteobacteria</taxon>
        <taxon>Burkholderiales</taxon>
        <taxon>Sphaerotilaceae</taxon>
        <taxon>Caldimonas</taxon>
    </lineage>
</organism>
<dbReference type="CDD" id="cd00130">
    <property type="entry name" value="PAS"/>
    <property type="match status" value="1"/>
</dbReference>
<evidence type="ECO:0000259" key="9">
    <source>
        <dbReference type="PROSITE" id="PS50887"/>
    </source>
</evidence>
<dbReference type="InterPro" id="IPR000160">
    <property type="entry name" value="GGDEF_dom"/>
</dbReference>
<dbReference type="Pfam" id="PF13185">
    <property type="entry name" value="GAF_2"/>
    <property type="match status" value="1"/>
</dbReference>
<evidence type="ECO:0000259" key="6">
    <source>
        <dbReference type="PROSITE" id="PS50113"/>
    </source>
</evidence>
<dbReference type="Pfam" id="PF03924">
    <property type="entry name" value="CHASE"/>
    <property type="match status" value="1"/>
</dbReference>
<dbReference type="Pfam" id="PF00563">
    <property type="entry name" value="EAL"/>
    <property type="match status" value="1"/>
</dbReference>
<dbReference type="Gene3D" id="3.30.450.20">
    <property type="entry name" value="PAS domain"/>
    <property type="match status" value="1"/>
</dbReference>
<dbReference type="InterPro" id="IPR042240">
    <property type="entry name" value="CHASE_sf"/>
</dbReference>
<gene>
    <name evidence="10" type="ORF">M8A51_17335</name>
</gene>
<dbReference type="PANTHER" id="PTHR44757">
    <property type="entry name" value="DIGUANYLATE CYCLASE DGCP"/>
    <property type="match status" value="1"/>
</dbReference>
<evidence type="ECO:0000256" key="4">
    <source>
        <dbReference type="ARBA" id="ARBA00023136"/>
    </source>
</evidence>
<evidence type="ECO:0000256" key="5">
    <source>
        <dbReference type="SAM" id="Phobius"/>
    </source>
</evidence>
<evidence type="ECO:0000259" key="7">
    <source>
        <dbReference type="PROSITE" id="PS50839"/>
    </source>
</evidence>
<keyword evidence="3 5" id="KW-1133">Transmembrane helix</keyword>
<dbReference type="InterPro" id="IPR006189">
    <property type="entry name" value="CHASE_dom"/>
</dbReference>
<dbReference type="NCBIfam" id="TIGR00229">
    <property type="entry name" value="sensory_box"/>
    <property type="match status" value="1"/>
</dbReference>
<keyword evidence="11" id="KW-1185">Reference proteome</keyword>
<dbReference type="PROSITE" id="PS50887">
    <property type="entry name" value="GGDEF"/>
    <property type="match status" value="1"/>
</dbReference>
<dbReference type="Gene3D" id="3.30.450.40">
    <property type="match status" value="1"/>
</dbReference>
<dbReference type="CDD" id="cd01948">
    <property type="entry name" value="EAL"/>
    <property type="match status" value="1"/>
</dbReference>
<dbReference type="PANTHER" id="PTHR44757:SF2">
    <property type="entry name" value="BIOFILM ARCHITECTURE MAINTENANCE PROTEIN MBAA"/>
    <property type="match status" value="1"/>
</dbReference>
<dbReference type="InterPro" id="IPR043128">
    <property type="entry name" value="Rev_trsase/Diguanyl_cyclase"/>
</dbReference>
<dbReference type="InterPro" id="IPR001633">
    <property type="entry name" value="EAL_dom"/>
</dbReference>
<feature type="domain" description="GGDEF" evidence="9">
    <location>
        <begin position="736"/>
        <end position="869"/>
    </location>
</feature>
<feature type="transmembrane region" description="Helical" evidence="5">
    <location>
        <begin position="42"/>
        <end position="63"/>
    </location>
</feature>
<sequence>MKTASDGEDAHAGGGLLRRGPSVPRRLMRAATAWPRSRWAHVGLPLLALAVGLALSAMAAHWARQETERAAKLRFDAVATRAAAEVERRITGYVEVLYGLRALFSTGEVSREDFRRYAQALELKQKFPGFQALNFAPYVSGQEKSEFEKLVREDLALDMGLRAKFLIAPPGSRAEHHPLAFIEPLEGNELLLGKDLGAVPGALAILHATRDSGALTSSGKAVQVKGPDAYVGLAVRLPIYKAGQPVQTVEERRAAYLGSVGAGMRIEAVFTGLQDEKIEGLHLRLYDGGPQSDQSLPERIAASTISEKLLFDTKDPRGGIPTERASVAAQPARKGHFSQVQSFALGGRVFLVESSVPDTQWISQLDRALPVIVLLGGGAISVLLAGVLFSLLTSQRRAVGIAHVMTHSLRAGERRLAEAQSLAKVGSWVLDLDTGMLECSPEARRIYGFALTDRLPTLTQLLALVPDGQRSEVREAIVGAGRTGIRVEKEHRLMLANGTELWVSVALQRVSEGGKTTVQGTVRDETSRKRAALRLEVAHGIARQLGGDIEIDTAMSHVLACAGELLGWDAGICWTAGADGVVRCATNWAADGNAAAAGFVQAVRPWSGDAAGTNLSAAWSSGNTLWRAVPVSVSAHVPDDLARQAGFHTALTVPVIAGQTVAALEFFSRQPVAVDRDMVGFMQSIASQLGQYLQRKQAEQALRHLASHDTLTGLANRPLLHERLAHAIKRAERHEQRLAVLFLDLDRFKFINDSLGHSAGDALLQNCAQRLNECVRETDTVARFGGDEFVVVLEDLHEGADAVTPVMKLLSRCSEPFEVNGRELSATASIGISVYPEDGQDVETLLMNADTAMYRAKEKGRSTYHFYSAQMNAHGQEQLELQSYLRRALERNELFLQYQPKLDLRTRQVTGVEALMRWRHPVLGLVSPAQFIPMAEDIGLIEQFGRWALEVACRDACRWRDEGHPVQVSVNLSPRQLNRPQLASEVAQVLADAKLDASLLELEITESGVMHNPNRAAALLQELRQLGVSLAIDDFGTGYSSLSYLQRFPLSVLKIDRSFIKDLPGDEDAASLTAGIIGLAHRLRMKVVAEGVETVEQLAYLRSNACDEIQGYYLSKPIAAEEISRFLAVDLRNLMGPSVAA</sequence>
<evidence type="ECO:0000256" key="1">
    <source>
        <dbReference type="ARBA" id="ARBA00004370"/>
    </source>
</evidence>
<reference evidence="10" key="1">
    <citation type="submission" date="2022-05" db="EMBL/GenBank/DDBJ databases">
        <title>Schlegelella sp. nov., isolated from mangrove soil.</title>
        <authorList>
            <person name="Liu Y."/>
            <person name="Ge X."/>
            <person name="Liu W."/>
        </authorList>
    </citation>
    <scope>NUCLEOTIDE SEQUENCE</scope>
    <source>
        <strain evidence="10">S2-27</strain>
    </source>
</reference>
<evidence type="ECO:0000313" key="10">
    <source>
        <dbReference type="EMBL" id="MCM5681292.1"/>
    </source>
</evidence>
<dbReference type="PROSITE" id="PS50883">
    <property type="entry name" value="EAL"/>
    <property type="match status" value="1"/>
</dbReference>
<dbReference type="InterPro" id="IPR052155">
    <property type="entry name" value="Biofilm_reg_signaling"/>
</dbReference>
<dbReference type="Pfam" id="PF00990">
    <property type="entry name" value="GGDEF"/>
    <property type="match status" value="1"/>
</dbReference>
<dbReference type="Gene3D" id="3.30.450.350">
    <property type="entry name" value="CHASE domain"/>
    <property type="match status" value="1"/>
</dbReference>
<evidence type="ECO:0000259" key="8">
    <source>
        <dbReference type="PROSITE" id="PS50883"/>
    </source>
</evidence>
<dbReference type="InterPro" id="IPR000700">
    <property type="entry name" value="PAS-assoc_C"/>
</dbReference>
<dbReference type="SMART" id="SM01079">
    <property type="entry name" value="CHASE"/>
    <property type="match status" value="1"/>
</dbReference>
<dbReference type="InterPro" id="IPR035919">
    <property type="entry name" value="EAL_sf"/>
</dbReference>
<feature type="domain" description="CHASE" evidence="7">
    <location>
        <begin position="105"/>
        <end position="275"/>
    </location>
</feature>
<name>A0ABT0YRB1_9BURK</name>
<dbReference type="InterPro" id="IPR003018">
    <property type="entry name" value="GAF"/>
</dbReference>
<protein>
    <submittedName>
        <fullName evidence="10">EAL domain-containing protein</fullName>
    </submittedName>
</protein>
<dbReference type="SUPFAM" id="SSF55073">
    <property type="entry name" value="Nucleotide cyclase"/>
    <property type="match status" value="1"/>
</dbReference>
<dbReference type="PROSITE" id="PS50113">
    <property type="entry name" value="PAC"/>
    <property type="match status" value="1"/>
</dbReference>
<keyword evidence="4 5" id="KW-0472">Membrane</keyword>
<proteinExistence type="predicted"/>
<comment type="subcellular location">
    <subcellularLocation>
        <location evidence="1">Membrane</location>
    </subcellularLocation>
</comment>
<keyword evidence="2 5" id="KW-0812">Transmembrane</keyword>
<dbReference type="SUPFAM" id="SSF55781">
    <property type="entry name" value="GAF domain-like"/>
    <property type="match status" value="1"/>
</dbReference>
<comment type="caution">
    <text evidence="10">The sequence shown here is derived from an EMBL/GenBank/DDBJ whole genome shotgun (WGS) entry which is preliminary data.</text>
</comment>
<evidence type="ECO:0000313" key="11">
    <source>
        <dbReference type="Proteomes" id="UP001165541"/>
    </source>
</evidence>